<dbReference type="PANTHER" id="PTHR22916:SF51">
    <property type="entry name" value="GLYCOSYLTRANSFERASE EPSH-RELATED"/>
    <property type="match status" value="1"/>
</dbReference>
<dbReference type="EMBL" id="QGHD01000031">
    <property type="protein sequence ID" value="PWK93143.1"/>
    <property type="molecule type" value="Genomic_DNA"/>
</dbReference>
<evidence type="ECO:0000313" key="5">
    <source>
        <dbReference type="Proteomes" id="UP000245523"/>
    </source>
</evidence>
<keyword evidence="1" id="KW-0328">Glycosyltransferase</keyword>
<comment type="caution">
    <text evidence="4">The sequence shown here is derived from an EMBL/GenBank/DDBJ whole genome shotgun (WGS) entry which is preliminary data.</text>
</comment>
<evidence type="ECO:0000259" key="3">
    <source>
        <dbReference type="Pfam" id="PF00535"/>
    </source>
</evidence>
<accession>A0ABX5LI62</accession>
<name>A0ABX5LI62_9BACT</name>
<proteinExistence type="predicted"/>
<dbReference type="PANTHER" id="PTHR22916">
    <property type="entry name" value="GLYCOSYLTRANSFERASE"/>
    <property type="match status" value="1"/>
</dbReference>
<keyword evidence="2" id="KW-0808">Transferase</keyword>
<sequence>MSAVKFSIIIPVYKVEKHIQRCLESILTQKVPSWQCILIDDGSPDNSGAICDEYAKKDPRFVVIHKKNSGVSSARNEGLKIAAGDWIAFVDSDDYVKPFWLDSFNDSNNADVIIQGYDCKQKNDLQTIRYDERELCKIEIFKELENQEKVNGLMFRSPWNKCIKKSIILANNILFDERFSIAEDFLFNLTVLKYIDKIKISNQAGYVYNNEYSVLSKKLHPIDKMLLQTREFEKLALDLQEKFENKNTYDIIMQSRIHSLLRFTYSTKESKSQRMHAIDYVRIVIEKGRFKFPIYYRWIYNNSALYRSIMDSIVNILLNILRPFYYKLKGKQ</sequence>
<dbReference type="Proteomes" id="UP000245523">
    <property type="component" value="Unassembled WGS sequence"/>
</dbReference>
<dbReference type="RefSeq" id="WP_106198429.1">
    <property type="nucleotide sequence ID" value="NZ_QGHD01000031.1"/>
</dbReference>
<keyword evidence="5" id="KW-1185">Reference proteome</keyword>
<feature type="domain" description="Glycosyltransferase 2-like" evidence="3">
    <location>
        <begin position="7"/>
        <end position="167"/>
    </location>
</feature>
<protein>
    <submittedName>
        <fullName evidence="4">Glycosyltransferase involved in cell wall biosynthesis</fullName>
    </submittedName>
</protein>
<dbReference type="CDD" id="cd00761">
    <property type="entry name" value="Glyco_tranf_GTA_type"/>
    <property type="match status" value="1"/>
</dbReference>
<evidence type="ECO:0000256" key="2">
    <source>
        <dbReference type="ARBA" id="ARBA00022679"/>
    </source>
</evidence>
<evidence type="ECO:0000256" key="1">
    <source>
        <dbReference type="ARBA" id="ARBA00022676"/>
    </source>
</evidence>
<dbReference type="Pfam" id="PF00535">
    <property type="entry name" value="Glycos_transf_2"/>
    <property type="match status" value="1"/>
</dbReference>
<dbReference type="InterPro" id="IPR029044">
    <property type="entry name" value="Nucleotide-diphossugar_trans"/>
</dbReference>
<dbReference type="SUPFAM" id="SSF53448">
    <property type="entry name" value="Nucleotide-diphospho-sugar transferases"/>
    <property type="match status" value="1"/>
</dbReference>
<organism evidence="4 5">
    <name type="scientific">Hallerella porci</name>
    <dbReference type="NCBI Taxonomy" id="1945871"/>
    <lineage>
        <taxon>Bacteria</taxon>
        <taxon>Pseudomonadati</taxon>
        <taxon>Fibrobacterota</taxon>
        <taxon>Fibrobacteria</taxon>
        <taxon>Fibrobacterales</taxon>
        <taxon>Fibrobacteraceae</taxon>
        <taxon>Hallerella</taxon>
    </lineage>
</organism>
<evidence type="ECO:0000313" key="4">
    <source>
        <dbReference type="EMBL" id="PWK93143.1"/>
    </source>
</evidence>
<reference evidence="4 5" key="1">
    <citation type="submission" date="2018-05" db="EMBL/GenBank/DDBJ databases">
        <title>Animal gut microbial communities from fecal samples from Wisconsin, USA.</title>
        <authorList>
            <person name="Neumann A."/>
        </authorList>
    </citation>
    <scope>NUCLEOTIDE SEQUENCE [LARGE SCALE GENOMIC DNA]</scope>
    <source>
        <strain evidence="4 5">UWS4</strain>
    </source>
</reference>
<gene>
    <name evidence="4" type="ORF">B0H50_13113</name>
</gene>
<dbReference type="Gene3D" id="3.90.550.10">
    <property type="entry name" value="Spore Coat Polysaccharide Biosynthesis Protein SpsA, Chain A"/>
    <property type="match status" value="1"/>
</dbReference>
<dbReference type="InterPro" id="IPR001173">
    <property type="entry name" value="Glyco_trans_2-like"/>
</dbReference>